<dbReference type="Proteomes" id="UP000675781">
    <property type="component" value="Unassembled WGS sequence"/>
</dbReference>
<gene>
    <name evidence="3" type="ORF">KDL01_32705</name>
</gene>
<feature type="compositionally biased region" description="Pro residues" evidence="1">
    <location>
        <begin position="399"/>
        <end position="427"/>
    </location>
</feature>
<name>A0A941IQU4_9ACTN</name>
<evidence type="ECO:0000256" key="2">
    <source>
        <dbReference type="SAM" id="Phobius"/>
    </source>
</evidence>
<evidence type="ECO:0000256" key="1">
    <source>
        <dbReference type="SAM" id="MobiDB-lite"/>
    </source>
</evidence>
<feature type="region of interest" description="Disordered" evidence="1">
    <location>
        <begin position="373"/>
        <end position="427"/>
    </location>
</feature>
<feature type="transmembrane region" description="Helical" evidence="2">
    <location>
        <begin position="282"/>
        <end position="303"/>
    </location>
</feature>
<keyword evidence="4" id="KW-1185">Reference proteome</keyword>
<organism evidence="3 4">
    <name type="scientific">Actinospica durhamensis</name>
    <dbReference type="NCBI Taxonomy" id="1508375"/>
    <lineage>
        <taxon>Bacteria</taxon>
        <taxon>Bacillati</taxon>
        <taxon>Actinomycetota</taxon>
        <taxon>Actinomycetes</taxon>
        <taxon>Catenulisporales</taxon>
        <taxon>Actinospicaceae</taxon>
        <taxon>Actinospica</taxon>
    </lineage>
</organism>
<protein>
    <recommendedName>
        <fullName evidence="5">DUF3533 domain-containing protein</fullName>
    </recommendedName>
</protein>
<feature type="transmembrane region" description="Helical" evidence="2">
    <location>
        <begin position="254"/>
        <end position="275"/>
    </location>
</feature>
<keyword evidence="2" id="KW-0472">Membrane</keyword>
<reference evidence="3" key="1">
    <citation type="submission" date="2021-04" db="EMBL/GenBank/DDBJ databases">
        <title>Genome based classification of Actinospica acidithermotolerans sp. nov., an actinobacterium isolated from an Indonesian hot spring.</title>
        <authorList>
            <person name="Kusuma A.B."/>
            <person name="Putra K.E."/>
            <person name="Nafisah S."/>
            <person name="Loh J."/>
            <person name="Nouioui I."/>
            <person name="Goodfellow M."/>
        </authorList>
    </citation>
    <scope>NUCLEOTIDE SEQUENCE</scope>
    <source>
        <strain evidence="3">CSCA 57</strain>
    </source>
</reference>
<comment type="caution">
    <text evidence="3">The sequence shown here is derived from an EMBL/GenBank/DDBJ whole genome shotgun (WGS) entry which is preliminary data.</text>
</comment>
<evidence type="ECO:0000313" key="4">
    <source>
        <dbReference type="Proteomes" id="UP000675781"/>
    </source>
</evidence>
<feature type="transmembrane region" description="Helical" evidence="2">
    <location>
        <begin position="49"/>
        <end position="70"/>
    </location>
</feature>
<sequence>MTIDDEGEPVTTGSHGAPIGAPLGAPDGPTTPHRGTGMAEVRDAVSLRATLLVVSTLLLGLGFVLSYVGALHSPKLQNAPITVVSADPQATQQLVAQLSQASGGAVTPSAGTTEAAARDAVADRSTAAAFVYNVTGSQDTLIVASAAGSAQASAIEKLFIELEVQSDRTLSVDDVVPAGAEDFDGLSAFYLVVGWSVTGYLIASILGLSAGTRPANLTRAVIRLVALALCGLVAGLIGTLLVQEHVLGALGGEFWPMVATGALLVFGVGAITMALEIAFGIVGIGLAVLLVVVLGNPSAGGAFPRAMLPPFWRAIGAFLPPGAGTDAVRSIAYFGGERSGYPLLILGGYALLGLALSLLLCLIRPPTSTSEGVLGSAMMNDDGTVATTHTDPAFGGTPGRPPSGPSEPPPNPPQWPPTTPPSGPQTG</sequence>
<feature type="transmembrane region" description="Helical" evidence="2">
    <location>
        <begin position="343"/>
        <end position="363"/>
    </location>
</feature>
<dbReference type="AlphaFoldDB" id="A0A941IQU4"/>
<keyword evidence="2" id="KW-1133">Transmembrane helix</keyword>
<accession>A0A941IQU4</accession>
<feature type="region of interest" description="Disordered" evidence="1">
    <location>
        <begin position="1"/>
        <end position="36"/>
    </location>
</feature>
<feature type="transmembrane region" description="Helical" evidence="2">
    <location>
        <begin position="188"/>
        <end position="208"/>
    </location>
</feature>
<keyword evidence="2" id="KW-0812">Transmembrane</keyword>
<feature type="transmembrane region" description="Helical" evidence="2">
    <location>
        <begin position="220"/>
        <end position="242"/>
    </location>
</feature>
<evidence type="ECO:0008006" key="5">
    <source>
        <dbReference type="Google" id="ProtNLM"/>
    </source>
</evidence>
<evidence type="ECO:0000313" key="3">
    <source>
        <dbReference type="EMBL" id="MBR7838080.1"/>
    </source>
</evidence>
<proteinExistence type="predicted"/>
<dbReference type="EMBL" id="JAGSOG010000255">
    <property type="protein sequence ID" value="MBR7838080.1"/>
    <property type="molecule type" value="Genomic_DNA"/>
</dbReference>
<dbReference type="RefSeq" id="WP_212532541.1">
    <property type="nucleotide sequence ID" value="NZ_JAGSOG010000255.1"/>
</dbReference>